<dbReference type="STRING" id="1287727.SAMN05443999_1045"/>
<name>A0A1H7N0N5_9RHOB</name>
<dbReference type="SUPFAM" id="SSF51197">
    <property type="entry name" value="Clavaminate synthase-like"/>
    <property type="match status" value="1"/>
</dbReference>
<evidence type="ECO:0000313" key="2">
    <source>
        <dbReference type="Proteomes" id="UP000199582"/>
    </source>
</evidence>
<evidence type="ECO:0008006" key="3">
    <source>
        <dbReference type="Google" id="ProtNLM"/>
    </source>
</evidence>
<dbReference type="RefSeq" id="WP_093034339.1">
    <property type="nucleotide sequence ID" value="NZ_FOAG01000004.1"/>
</dbReference>
<dbReference type="EMBL" id="FOAG01000004">
    <property type="protein sequence ID" value="SEL16891.1"/>
    <property type="molecule type" value="Genomic_DNA"/>
</dbReference>
<dbReference type="AlphaFoldDB" id="A0A1H7N0N5"/>
<dbReference type="Proteomes" id="UP000199582">
    <property type="component" value="Unassembled WGS sequence"/>
</dbReference>
<evidence type="ECO:0000313" key="1">
    <source>
        <dbReference type="EMBL" id="SEL16891.1"/>
    </source>
</evidence>
<proteinExistence type="predicted"/>
<accession>A0A1H7N0N5</accession>
<sequence>MVTGLTDAGWALFAPEKAVSDWAGAARAAALERVRDPEEQARSLTCEGTWFVGVDCLPNDARGAVGQSGPLCGAALTAAQRIYGQIPLHRAQVSVIYPGYPRPRDGEDDAAFRYRLSRDAAHVDGLLPVGAGRRRMLRERHAYILGLPLTGASPDASPLVVWQGSHHVMRRAFAGALGGIDPRDWGDVDLTGIYQAARREVFETCPRIPLAAEPGAAYLIHRMALHGVAPWGEAAEAPPEGRMVAYFRPELQDIAGDEWLRLP</sequence>
<keyword evidence="2" id="KW-1185">Reference proteome</keyword>
<dbReference type="OrthoDB" id="7345863at2"/>
<protein>
    <recommendedName>
        <fullName evidence="3">Phytanoyl-CoA dioxygenase (PhyH)</fullName>
    </recommendedName>
</protein>
<organism evidence="1 2">
    <name type="scientific">Roseovarius azorensis</name>
    <dbReference type="NCBI Taxonomy" id="1287727"/>
    <lineage>
        <taxon>Bacteria</taxon>
        <taxon>Pseudomonadati</taxon>
        <taxon>Pseudomonadota</taxon>
        <taxon>Alphaproteobacteria</taxon>
        <taxon>Rhodobacterales</taxon>
        <taxon>Roseobacteraceae</taxon>
        <taxon>Roseovarius</taxon>
    </lineage>
</organism>
<reference evidence="1 2" key="1">
    <citation type="submission" date="2016-10" db="EMBL/GenBank/DDBJ databases">
        <authorList>
            <person name="de Groot N.N."/>
        </authorList>
    </citation>
    <scope>NUCLEOTIDE SEQUENCE [LARGE SCALE GENOMIC DNA]</scope>
    <source>
        <strain evidence="1 2">DSM 100674</strain>
    </source>
</reference>
<gene>
    <name evidence="1" type="ORF">SAMN05443999_1045</name>
</gene>